<sequence length="210" mass="24320">MNIHNVSLTISAVRPNQYPTTGYMEFAFAGRSNVGKSSMINKLLNRKSLARVSGTPGKTITINFYNIDDTIYLVDLPGYGYAQRSKSETEKWGKMMEDYLANREPLVQTILLVDSRHKPTKDDITMANWIRHYHTNLIVVATKMDKLKKRDIEPNLQRIWETLEMGEDDILVPFSTQDDEGKYTVWDMIEMMRAGELYYSDDEESEETEE</sequence>
<keyword evidence="4" id="KW-0479">Metal-binding</keyword>
<dbReference type="InterPro" id="IPR027417">
    <property type="entry name" value="P-loop_NTPase"/>
</dbReference>
<dbReference type="GO" id="GO:0046872">
    <property type="term" value="F:metal ion binding"/>
    <property type="evidence" value="ECO:0007669"/>
    <property type="project" value="UniProtKB-KW"/>
</dbReference>
<keyword evidence="13" id="KW-1185">Reference proteome</keyword>
<dbReference type="HAMAP" id="MF_00321">
    <property type="entry name" value="GTPase_EngB"/>
    <property type="match status" value="1"/>
</dbReference>
<evidence type="ECO:0000256" key="9">
    <source>
        <dbReference type="ARBA" id="ARBA00023306"/>
    </source>
</evidence>
<evidence type="ECO:0000313" key="12">
    <source>
        <dbReference type="EMBL" id="MCC2210080.1"/>
    </source>
</evidence>
<name>A0AAE3DXP8_9FIRM</name>
<dbReference type="SUPFAM" id="SSF52540">
    <property type="entry name" value="P-loop containing nucleoside triphosphate hydrolases"/>
    <property type="match status" value="1"/>
</dbReference>
<dbReference type="Proteomes" id="UP001198242">
    <property type="component" value="Unassembled WGS sequence"/>
</dbReference>
<evidence type="ECO:0000256" key="7">
    <source>
        <dbReference type="ARBA" id="ARBA00023134"/>
    </source>
</evidence>
<dbReference type="CDD" id="cd01876">
    <property type="entry name" value="YihA_EngB"/>
    <property type="match status" value="1"/>
</dbReference>
<comment type="cofactor">
    <cofactor evidence="1">
        <name>Mg(2+)</name>
        <dbReference type="ChEBI" id="CHEBI:18420"/>
    </cofactor>
</comment>
<dbReference type="GO" id="GO:0000917">
    <property type="term" value="P:division septum assembly"/>
    <property type="evidence" value="ECO:0007669"/>
    <property type="project" value="UniProtKB-KW"/>
</dbReference>
<protein>
    <recommendedName>
        <fullName evidence="10">Probable GTP-binding protein EngB</fullName>
    </recommendedName>
</protein>
<comment type="function">
    <text evidence="10">Necessary for normal cell division and for the maintenance of normal septation.</text>
</comment>
<dbReference type="PROSITE" id="PS51706">
    <property type="entry name" value="G_ENGB"/>
    <property type="match status" value="1"/>
</dbReference>
<dbReference type="PANTHER" id="PTHR11649:SF13">
    <property type="entry name" value="ENGB-TYPE G DOMAIN-CONTAINING PROTEIN"/>
    <property type="match status" value="1"/>
</dbReference>
<dbReference type="Pfam" id="PF01926">
    <property type="entry name" value="MMR_HSR1"/>
    <property type="match status" value="1"/>
</dbReference>
<keyword evidence="7 10" id="KW-0342">GTP-binding</keyword>
<dbReference type="NCBIfam" id="TIGR03598">
    <property type="entry name" value="GTPase_YsxC"/>
    <property type="match status" value="1"/>
</dbReference>
<evidence type="ECO:0000256" key="2">
    <source>
        <dbReference type="ARBA" id="ARBA00009638"/>
    </source>
</evidence>
<accession>A0AAE3DXP8</accession>
<keyword evidence="6" id="KW-0460">Magnesium</keyword>
<organism evidence="12 13">
    <name type="scientific">Hominilimicola fabiformis</name>
    <dbReference type="NCBI Taxonomy" id="2885356"/>
    <lineage>
        <taxon>Bacteria</taxon>
        <taxon>Bacillati</taxon>
        <taxon>Bacillota</taxon>
        <taxon>Clostridia</taxon>
        <taxon>Eubacteriales</taxon>
        <taxon>Oscillospiraceae</taxon>
        <taxon>Hominilimicola</taxon>
    </lineage>
</organism>
<gene>
    <name evidence="12" type="primary">yihA</name>
    <name evidence="10" type="synonym">engB</name>
    <name evidence="12" type="ORF">LKE05_04660</name>
</gene>
<keyword evidence="9 10" id="KW-0131">Cell cycle</keyword>
<dbReference type="EMBL" id="JAJEQM010000005">
    <property type="protein sequence ID" value="MCC2210080.1"/>
    <property type="molecule type" value="Genomic_DNA"/>
</dbReference>
<proteinExistence type="inferred from homology"/>
<evidence type="ECO:0000256" key="5">
    <source>
        <dbReference type="ARBA" id="ARBA00022741"/>
    </source>
</evidence>
<evidence type="ECO:0000256" key="8">
    <source>
        <dbReference type="ARBA" id="ARBA00023210"/>
    </source>
</evidence>
<dbReference type="InterPro" id="IPR019987">
    <property type="entry name" value="GTP-bd_ribosome_bio_YsxC"/>
</dbReference>
<dbReference type="Gene3D" id="3.40.50.300">
    <property type="entry name" value="P-loop containing nucleotide triphosphate hydrolases"/>
    <property type="match status" value="1"/>
</dbReference>
<evidence type="ECO:0000259" key="11">
    <source>
        <dbReference type="PROSITE" id="PS51706"/>
    </source>
</evidence>
<evidence type="ECO:0000256" key="1">
    <source>
        <dbReference type="ARBA" id="ARBA00001946"/>
    </source>
</evidence>
<evidence type="ECO:0000256" key="3">
    <source>
        <dbReference type="ARBA" id="ARBA00022618"/>
    </source>
</evidence>
<dbReference type="PANTHER" id="PTHR11649">
    <property type="entry name" value="MSS1/TRME-RELATED GTP-BINDING PROTEIN"/>
    <property type="match status" value="1"/>
</dbReference>
<keyword evidence="8 10" id="KW-0717">Septation</keyword>
<dbReference type="FunFam" id="3.40.50.300:FF:000098">
    <property type="entry name" value="Probable GTP-binding protein EngB"/>
    <property type="match status" value="1"/>
</dbReference>
<evidence type="ECO:0000256" key="10">
    <source>
        <dbReference type="HAMAP-Rule" id="MF_00321"/>
    </source>
</evidence>
<dbReference type="GO" id="GO:0005525">
    <property type="term" value="F:GTP binding"/>
    <property type="evidence" value="ECO:0007669"/>
    <property type="project" value="UniProtKB-UniRule"/>
</dbReference>
<dbReference type="GO" id="GO:0005829">
    <property type="term" value="C:cytosol"/>
    <property type="evidence" value="ECO:0007669"/>
    <property type="project" value="TreeGrafter"/>
</dbReference>
<comment type="caution">
    <text evidence="12">The sequence shown here is derived from an EMBL/GenBank/DDBJ whole genome shotgun (WGS) entry which is preliminary data.</text>
</comment>
<reference evidence="12 13" key="1">
    <citation type="submission" date="2021-10" db="EMBL/GenBank/DDBJ databases">
        <title>Anaerobic single-cell dispensing facilitates the cultivation of human gut bacteria.</title>
        <authorList>
            <person name="Afrizal A."/>
        </authorList>
    </citation>
    <scope>NUCLEOTIDE SEQUENCE [LARGE SCALE GENOMIC DNA]</scope>
    <source>
        <strain evidence="12 13">CLA-AA-H232</strain>
    </source>
</reference>
<keyword evidence="3 10" id="KW-0132">Cell division</keyword>
<keyword evidence="5 10" id="KW-0547">Nucleotide-binding</keyword>
<comment type="similarity">
    <text evidence="2 10">Belongs to the TRAFAC class TrmE-Era-EngA-EngB-Septin-like GTPase superfamily. EngB GTPase family.</text>
</comment>
<dbReference type="InterPro" id="IPR030393">
    <property type="entry name" value="G_ENGB_dom"/>
</dbReference>
<feature type="domain" description="EngB-type G" evidence="11">
    <location>
        <begin position="22"/>
        <end position="195"/>
    </location>
</feature>
<dbReference type="RefSeq" id="WP_308456104.1">
    <property type="nucleotide sequence ID" value="NZ_JAJEQM010000005.1"/>
</dbReference>
<evidence type="ECO:0000313" key="13">
    <source>
        <dbReference type="Proteomes" id="UP001198242"/>
    </source>
</evidence>
<dbReference type="AlphaFoldDB" id="A0AAE3DXP8"/>
<evidence type="ECO:0000256" key="4">
    <source>
        <dbReference type="ARBA" id="ARBA00022723"/>
    </source>
</evidence>
<dbReference type="InterPro" id="IPR006073">
    <property type="entry name" value="GTP-bd"/>
</dbReference>
<evidence type="ECO:0000256" key="6">
    <source>
        <dbReference type="ARBA" id="ARBA00022842"/>
    </source>
</evidence>